<dbReference type="EMBL" id="VUJX02000018">
    <property type="protein sequence ID" value="KAL0929356.1"/>
    <property type="molecule type" value="Genomic_DNA"/>
</dbReference>
<protein>
    <submittedName>
        <fullName evidence="1">Glucan endo-1,3-alpha-glucosidase agn1</fullName>
    </submittedName>
</protein>
<reference evidence="1 2" key="1">
    <citation type="journal article" date="2020" name="Phytopathology">
        <title>Genome Sequence Resources of Colletotrichum truncatum, C. plurivorum, C. musicola, and C. sojae: Four Species Pathogenic to Soybean (Glycine max).</title>
        <authorList>
            <person name="Rogerio F."/>
            <person name="Boufleur T.R."/>
            <person name="Ciampi-Guillardi M."/>
            <person name="Sukno S.A."/>
            <person name="Thon M.R."/>
            <person name="Massola Junior N.S."/>
            <person name="Baroncelli R."/>
        </authorList>
    </citation>
    <scope>NUCLEOTIDE SEQUENCE [LARGE SCALE GENOMIC DNA]</scope>
    <source>
        <strain evidence="1 2">CMES1059</strain>
    </source>
</reference>
<name>A0ACC3YC02_COLTU</name>
<organism evidence="1 2">
    <name type="scientific">Colletotrichum truncatum</name>
    <name type="common">Anthracnose fungus</name>
    <name type="synonym">Colletotrichum capsici</name>
    <dbReference type="NCBI Taxonomy" id="5467"/>
    <lineage>
        <taxon>Eukaryota</taxon>
        <taxon>Fungi</taxon>
        <taxon>Dikarya</taxon>
        <taxon>Ascomycota</taxon>
        <taxon>Pezizomycotina</taxon>
        <taxon>Sordariomycetes</taxon>
        <taxon>Hypocreomycetidae</taxon>
        <taxon>Glomerellales</taxon>
        <taxon>Glomerellaceae</taxon>
        <taxon>Colletotrichum</taxon>
        <taxon>Colletotrichum truncatum species complex</taxon>
    </lineage>
</organism>
<comment type="caution">
    <text evidence="1">The sequence shown here is derived from an EMBL/GenBank/DDBJ whole genome shotgun (WGS) entry which is preliminary data.</text>
</comment>
<gene>
    <name evidence="1" type="ORF">CTRU02_215712</name>
</gene>
<accession>A0ACC3YC02</accession>
<evidence type="ECO:0000313" key="2">
    <source>
        <dbReference type="Proteomes" id="UP000805649"/>
    </source>
</evidence>
<dbReference type="Proteomes" id="UP000805649">
    <property type="component" value="Unassembled WGS sequence"/>
</dbReference>
<proteinExistence type="predicted"/>
<keyword evidence="2" id="KW-1185">Reference proteome</keyword>
<evidence type="ECO:0000313" key="1">
    <source>
        <dbReference type="EMBL" id="KAL0929356.1"/>
    </source>
</evidence>
<sequence length="122" mass="14032">MTPWCFLKSPPQVLLDGYKRKFRREFPNDKMPPDYTFPTKRSDENEDEPKLIVISKGDIGVRETNSLRWGVEDLRDHIRAINSVDDLSTREWEIFGDGDIVNTGLPELELQAPSVNLNVEAT</sequence>